<dbReference type="Pfam" id="PF11390">
    <property type="entry name" value="FdsD"/>
    <property type="match status" value="1"/>
</dbReference>
<sequence>MMNTREHLIYMAGQIFRNFASRGEEAAVSATAEHLVLYWDPHMKAQALDILDDPEIDLPEPVRAVFGKLRVAA</sequence>
<evidence type="ECO:0000313" key="2">
    <source>
        <dbReference type="Proteomes" id="UP000190989"/>
    </source>
</evidence>
<organism evidence="1 2">
    <name type="scientific">Novosphingobium mathurense</name>
    <dbReference type="NCBI Taxonomy" id="428990"/>
    <lineage>
        <taxon>Bacteria</taxon>
        <taxon>Pseudomonadati</taxon>
        <taxon>Pseudomonadota</taxon>
        <taxon>Alphaproteobacteria</taxon>
        <taxon>Sphingomonadales</taxon>
        <taxon>Sphingomonadaceae</taxon>
        <taxon>Novosphingobium</taxon>
    </lineage>
</organism>
<dbReference type="EMBL" id="FVZE01000001">
    <property type="protein sequence ID" value="SLJ87512.1"/>
    <property type="molecule type" value="Genomic_DNA"/>
</dbReference>
<dbReference type="Proteomes" id="UP000190989">
    <property type="component" value="Unassembled WGS sequence"/>
</dbReference>
<name>A0A1U6GVE3_9SPHN</name>
<dbReference type="STRING" id="428990.SAMN06295987_101590"/>
<evidence type="ECO:0000313" key="1">
    <source>
        <dbReference type="EMBL" id="SLJ87512.1"/>
    </source>
</evidence>
<proteinExistence type="predicted"/>
<protein>
    <submittedName>
        <fullName evidence="1">Formate dehydrogenase delta subunit</fullName>
    </submittedName>
</protein>
<reference evidence="2" key="1">
    <citation type="submission" date="2017-02" db="EMBL/GenBank/DDBJ databases">
        <authorList>
            <person name="Varghese N."/>
            <person name="Submissions S."/>
        </authorList>
    </citation>
    <scope>NUCLEOTIDE SEQUENCE [LARGE SCALE GENOMIC DNA]</scope>
    <source>
        <strain evidence="2">SM117</strain>
    </source>
</reference>
<dbReference type="AlphaFoldDB" id="A0A1U6GVE3"/>
<accession>A0A1U6GVE3</accession>
<dbReference type="InterPro" id="IPR021074">
    <property type="entry name" value="Formate_DH_dsu"/>
</dbReference>
<gene>
    <name evidence="1" type="ORF">SAMN06295987_101590</name>
</gene>
<keyword evidence="2" id="KW-1185">Reference proteome</keyword>